<organism evidence="2">
    <name type="scientific">Arundo donax</name>
    <name type="common">Giant reed</name>
    <name type="synonym">Donax arundinaceus</name>
    <dbReference type="NCBI Taxonomy" id="35708"/>
    <lineage>
        <taxon>Eukaryota</taxon>
        <taxon>Viridiplantae</taxon>
        <taxon>Streptophyta</taxon>
        <taxon>Embryophyta</taxon>
        <taxon>Tracheophyta</taxon>
        <taxon>Spermatophyta</taxon>
        <taxon>Magnoliopsida</taxon>
        <taxon>Liliopsida</taxon>
        <taxon>Poales</taxon>
        <taxon>Poaceae</taxon>
        <taxon>PACMAD clade</taxon>
        <taxon>Arundinoideae</taxon>
        <taxon>Arundineae</taxon>
        <taxon>Arundo</taxon>
    </lineage>
</organism>
<name>A0A0A9GRJ8_ARUDO</name>
<protein>
    <submittedName>
        <fullName evidence="2">Uncharacterized protein</fullName>
    </submittedName>
</protein>
<dbReference type="EMBL" id="GBRH01174573">
    <property type="protein sequence ID" value="JAE23323.1"/>
    <property type="molecule type" value="Transcribed_RNA"/>
</dbReference>
<reference evidence="2" key="1">
    <citation type="submission" date="2014-09" db="EMBL/GenBank/DDBJ databases">
        <authorList>
            <person name="Magalhaes I.L.F."/>
            <person name="Oliveira U."/>
            <person name="Santos F.R."/>
            <person name="Vidigal T.H.D.A."/>
            <person name="Brescovit A.D."/>
            <person name="Santos A.J."/>
        </authorList>
    </citation>
    <scope>NUCLEOTIDE SEQUENCE</scope>
    <source>
        <tissue evidence="2">Shoot tissue taken approximately 20 cm above the soil surface</tissue>
    </source>
</reference>
<accession>A0A0A9GRJ8</accession>
<proteinExistence type="predicted"/>
<evidence type="ECO:0000256" key="1">
    <source>
        <dbReference type="SAM" id="MobiDB-lite"/>
    </source>
</evidence>
<reference evidence="2" key="2">
    <citation type="journal article" date="2015" name="Data Brief">
        <title>Shoot transcriptome of the giant reed, Arundo donax.</title>
        <authorList>
            <person name="Barrero R.A."/>
            <person name="Guerrero F.D."/>
            <person name="Moolhuijzen P."/>
            <person name="Goolsby J.A."/>
            <person name="Tidwell J."/>
            <person name="Bellgard S.E."/>
            <person name="Bellgard M.I."/>
        </authorList>
    </citation>
    <scope>NUCLEOTIDE SEQUENCE</scope>
    <source>
        <tissue evidence="2">Shoot tissue taken approximately 20 cm above the soil surface</tissue>
    </source>
</reference>
<sequence>MPICCPHYPSTRPSTSCSSGCGSASLDSGPEGTTQSGMASPWPLGGMTSAGGSTRR</sequence>
<feature type="region of interest" description="Disordered" evidence="1">
    <location>
        <begin position="1"/>
        <end position="56"/>
    </location>
</feature>
<evidence type="ECO:0000313" key="2">
    <source>
        <dbReference type="EMBL" id="JAE23323.1"/>
    </source>
</evidence>
<dbReference type="AlphaFoldDB" id="A0A0A9GRJ8"/>
<feature type="compositionally biased region" description="Low complexity" evidence="1">
    <location>
        <begin position="9"/>
        <end position="25"/>
    </location>
</feature>